<evidence type="ECO:0000313" key="1">
    <source>
        <dbReference type="EMBL" id="KAA6378102.1"/>
    </source>
</evidence>
<protein>
    <submittedName>
        <fullName evidence="1">Uncharacterized protein</fullName>
    </submittedName>
</protein>
<reference evidence="1 2" key="1">
    <citation type="submission" date="2019-03" db="EMBL/GenBank/DDBJ databases">
        <title>Single cell metagenomics reveals metabolic interactions within the superorganism composed of flagellate Streblomastix strix and complex community of Bacteroidetes bacteria on its surface.</title>
        <authorList>
            <person name="Treitli S.C."/>
            <person name="Kolisko M."/>
            <person name="Husnik F."/>
            <person name="Keeling P."/>
            <person name="Hampl V."/>
        </authorList>
    </citation>
    <scope>NUCLEOTIDE SEQUENCE [LARGE SCALE GENOMIC DNA]</scope>
    <source>
        <strain evidence="1">ST1C</strain>
    </source>
</reference>
<name>A0A5J4V6N4_9EUKA</name>
<dbReference type="AlphaFoldDB" id="A0A5J4V6N4"/>
<evidence type="ECO:0000313" key="2">
    <source>
        <dbReference type="Proteomes" id="UP000324800"/>
    </source>
</evidence>
<comment type="caution">
    <text evidence="1">The sequence shown here is derived from an EMBL/GenBank/DDBJ whole genome shotgun (WGS) entry which is preliminary data.</text>
</comment>
<organism evidence="1 2">
    <name type="scientific">Streblomastix strix</name>
    <dbReference type="NCBI Taxonomy" id="222440"/>
    <lineage>
        <taxon>Eukaryota</taxon>
        <taxon>Metamonada</taxon>
        <taxon>Preaxostyla</taxon>
        <taxon>Oxymonadida</taxon>
        <taxon>Streblomastigidae</taxon>
        <taxon>Streblomastix</taxon>
    </lineage>
</organism>
<sequence length="269" mass="31506">MEVDDLLIQRDIHDNQSMQEMEKDTGCKSVEQADRRLPFQNARLERVEINNQTGRLGHFTGPLLCIKPPKSPNGIITIPCIRVPEQPLHTQSNAIWNQTLTNILCNSNGTNNITNKNEHRNRNNQLSRRHPYRLLEQGISNEYDQKGNRNNEIFQFHNECRNERDRFETNSNLFRMGMNLNNATVQTKLKKRLLLLHDLQNIRRWTNTETEITVKQTAKLIEIQNYLRMQFQESLLLLNIMDHQKAQAAKLRGWNTTTTKTKTEIPVIN</sequence>
<proteinExistence type="predicted"/>
<gene>
    <name evidence="1" type="ORF">EZS28_026370</name>
</gene>
<dbReference type="Proteomes" id="UP000324800">
    <property type="component" value="Unassembled WGS sequence"/>
</dbReference>
<accession>A0A5J4V6N4</accession>
<dbReference type="EMBL" id="SNRW01009372">
    <property type="protein sequence ID" value="KAA6378102.1"/>
    <property type="molecule type" value="Genomic_DNA"/>
</dbReference>